<evidence type="ECO:0000313" key="2">
    <source>
        <dbReference type="Proteomes" id="UP000799766"/>
    </source>
</evidence>
<proteinExistence type="predicted"/>
<organism evidence="1 2">
    <name type="scientific">Lineolata rhizophorae</name>
    <dbReference type="NCBI Taxonomy" id="578093"/>
    <lineage>
        <taxon>Eukaryota</taxon>
        <taxon>Fungi</taxon>
        <taxon>Dikarya</taxon>
        <taxon>Ascomycota</taxon>
        <taxon>Pezizomycotina</taxon>
        <taxon>Dothideomycetes</taxon>
        <taxon>Dothideomycetes incertae sedis</taxon>
        <taxon>Lineolatales</taxon>
        <taxon>Lineolataceae</taxon>
        <taxon>Lineolata</taxon>
    </lineage>
</organism>
<dbReference type="Proteomes" id="UP000799766">
    <property type="component" value="Unassembled WGS sequence"/>
</dbReference>
<evidence type="ECO:0000313" key="1">
    <source>
        <dbReference type="EMBL" id="KAF2459366.1"/>
    </source>
</evidence>
<gene>
    <name evidence="1" type="ORF">BDY21DRAFT_282503</name>
</gene>
<dbReference type="OrthoDB" id="5379086at2759"/>
<dbReference type="AlphaFoldDB" id="A0A6A6P5T7"/>
<name>A0A6A6P5T7_9PEZI</name>
<reference evidence="1" key="1">
    <citation type="journal article" date="2020" name="Stud. Mycol.">
        <title>101 Dothideomycetes genomes: a test case for predicting lifestyles and emergence of pathogens.</title>
        <authorList>
            <person name="Haridas S."/>
            <person name="Albert R."/>
            <person name="Binder M."/>
            <person name="Bloem J."/>
            <person name="Labutti K."/>
            <person name="Salamov A."/>
            <person name="Andreopoulos B."/>
            <person name="Baker S."/>
            <person name="Barry K."/>
            <person name="Bills G."/>
            <person name="Bluhm B."/>
            <person name="Cannon C."/>
            <person name="Castanera R."/>
            <person name="Culley D."/>
            <person name="Daum C."/>
            <person name="Ezra D."/>
            <person name="Gonzalez J."/>
            <person name="Henrissat B."/>
            <person name="Kuo A."/>
            <person name="Liang C."/>
            <person name="Lipzen A."/>
            <person name="Lutzoni F."/>
            <person name="Magnuson J."/>
            <person name="Mondo S."/>
            <person name="Nolan M."/>
            <person name="Ohm R."/>
            <person name="Pangilinan J."/>
            <person name="Park H.-J."/>
            <person name="Ramirez L."/>
            <person name="Alfaro M."/>
            <person name="Sun H."/>
            <person name="Tritt A."/>
            <person name="Yoshinaga Y."/>
            <person name="Zwiers L.-H."/>
            <person name="Turgeon B."/>
            <person name="Goodwin S."/>
            <person name="Spatafora J."/>
            <person name="Crous P."/>
            <person name="Grigoriev I."/>
        </authorList>
    </citation>
    <scope>NUCLEOTIDE SEQUENCE</scope>
    <source>
        <strain evidence="1">ATCC 16933</strain>
    </source>
</reference>
<accession>A0A6A6P5T7</accession>
<dbReference type="EMBL" id="MU001675">
    <property type="protein sequence ID" value="KAF2459366.1"/>
    <property type="molecule type" value="Genomic_DNA"/>
</dbReference>
<sequence length="196" mass="21924">MHLEHEELGRKYVNSETMFGDDIKDIPRSNFWVSEDGYAWDMEELAQAIEANSGVMRQPLSKHMFSTADVRAIVQHPIGKRLAALSIEQGQMAKGVRRSTIDQLDGLGKTLMADQSSDQLTSRHAIDEFLAYVATLPVAEQQVLDTLRVPAMDSHTNREYDMSIGEAVQDAKGNRVCLHKTGDFIGQAVKYLRSSK</sequence>
<protein>
    <submittedName>
        <fullName evidence="1">Uncharacterized protein</fullName>
    </submittedName>
</protein>
<keyword evidence="2" id="KW-1185">Reference proteome</keyword>